<evidence type="ECO:0000313" key="17">
    <source>
        <dbReference type="EMBL" id="VFQ77888.1"/>
    </source>
</evidence>
<dbReference type="InterPro" id="IPR012337">
    <property type="entry name" value="RNaseH-like_sf"/>
</dbReference>
<feature type="domain" description="Reverse transcriptase/retrotransposon-derived protein RNase H-like" evidence="14">
    <location>
        <begin position="2"/>
        <end position="80"/>
    </location>
</feature>
<keyword evidence="18" id="KW-1185">Reference proteome</keyword>
<keyword evidence="3" id="KW-0064">Aspartyl protease</keyword>
<dbReference type="GO" id="GO:0006508">
    <property type="term" value="P:proteolysis"/>
    <property type="evidence" value="ECO:0007669"/>
    <property type="project" value="UniProtKB-KW"/>
</dbReference>
<dbReference type="GO" id="GO:0003677">
    <property type="term" value="F:DNA binding"/>
    <property type="evidence" value="ECO:0007669"/>
    <property type="project" value="UniProtKB-KW"/>
</dbReference>
<dbReference type="GO" id="GO:0003964">
    <property type="term" value="F:RNA-directed DNA polymerase activity"/>
    <property type="evidence" value="ECO:0007669"/>
    <property type="project" value="UniProtKB-KW"/>
</dbReference>
<keyword evidence="11" id="KW-0511">Multifunctional enzyme</keyword>
<dbReference type="GO" id="GO:0003887">
    <property type="term" value="F:DNA-directed DNA polymerase activity"/>
    <property type="evidence" value="ECO:0007669"/>
    <property type="project" value="UniProtKB-KW"/>
</dbReference>
<evidence type="ECO:0000256" key="5">
    <source>
        <dbReference type="ARBA" id="ARBA00022842"/>
    </source>
</evidence>
<dbReference type="PANTHER" id="PTHR37984">
    <property type="entry name" value="PROTEIN CBG26694"/>
    <property type="match status" value="1"/>
</dbReference>
<evidence type="ECO:0000256" key="10">
    <source>
        <dbReference type="ARBA" id="ARBA00023172"/>
    </source>
</evidence>
<keyword evidence="8" id="KW-0239">DNA-directed DNA polymerase</keyword>
<name>A0A484LPM8_9ASTE</name>
<keyword evidence="8" id="KW-0548">Nucleotidyltransferase</keyword>
<evidence type="ECO:0000259" key="16">
    <source>
        <dbReference type="Pfam" id="PF24626"/>
    </source>
</evidence>
<evidence type="ECO:0000313" key="18">
    <source>
        <dbReference type="Proteomes" id="UP000595140"/>
    </source>
</evidence>
<dbReference type="Gene3D" id="3.10.20.370">
    <property type="match status" value="1"/>
</dbReference>
<accession>A0A484LPM8</accession>
<dbReference type="PANTHER" id="PTHR37984:SF5">
    <property type="entry name" value="PROTEIN NYNRIN-LIKE"/>
    <property type="match status" value="1"/>
</dbReference>
<dbReference type="InterPro" id="IPR016197">
    <property type="entry name" value="Chromo-like_dom_sf"/>
</dbReference>
<keyword evidence="1" id="KW-0645">Protease</keyword>
<dbReference type="GO" id="GO:0006310">
    <property type="term" value="P:DNA recombination"/>
    <property type="evidence" value="ECO:0007669"/>
    <property type="project" value="UniProtKB-KW"/>
</dbReference>
<feature type="compositionally biased region" description="Basic and acidic residues" evidence="13">
    <location>
        <begin position="737"/>
        <end position="757"/>
    </location>
</feature>
<keyword evidence="10" id="KW-0233">DNA recombination</keyword>
<dbReference type="SUPFAM" id="SSF53098">
    <property type="entry name" value="Ribonuclease H-like"/>
    <property type="match status" value="1"/>
</dbReference>
<organism evidence="17 18">
    <name type="scientific">Cuscuta campestris</name>
    <dbReference type="NCBI Taxonomy" id="132261"/>
    <lineage>
        <taxon>Eukaryota</taxon>
        <taxon>Viridiplantae</taxon>
        <taxon>Streptophyta</taxon>
        <taxon>Embryophyta</taxon>
        <taxon>Tracheophyta</taxon>
        <taxon>Spermatophyta</taxon>
        <taxon>Magnoliopsida</taxon>
        <taxon>eudicotyledons</taxon>
        <taxon>Gunneridae</taxon>
        <taxon>Pentapetalae</taxon>
        <taxon>asterids</taxon>
        <taxon>lamiids</taxon>
        <taxon>Solanales</taxon>
        <taxon>Convolvulaceae</taxon>
        <taxon>Cuscuteae</taxon>
        <taxon>Cuscuta</taxon>
        <taxon>Cuscuta subgen. Grammica</taxon>
        <taxon>Cuscuta sect. Cleistogrammica</taxon>
    </lineage>
</organism>
<gene>
    <name evidence="17" type="ORF">CCAM_LOCUS19664</name>
</gene>
<feature type="domain" description="Integrase zinc-binding" evidence="15">
    <location>
        <begin position="205"/>
        <end position="245"/>
    </location>
</feature>
<dbReference type="SUPFAM" id="SSF54160">
    <property type="entry name" value="Chromo domain-like"/>
    <property type="match status" value="1"/>
</dbReference>
<dbReference type="Gene3D" id="1.10.340.70">
    <property type="match status" value="1"/>
</dbReference>
<keyword evidence="7" id="KW-0695">RNA-directed DNA polymerase</keyword>
<dbReference type="Pfam" id="PF24626">
    <property type="entry name" value="SH3_Tf2-1"/>
    <property type="match status" value="2"/>
</dbReference>
<dbReference type="GO" id="GO:0046872">
    <property type="term" value="F:metal ion binding"/>
    <property type="evidence" value="ECO:0007669"/>
    <property type="project" value="UniProtKB-KW"/>
</dbReference>
<feature type="coiled-coil region" evidence="12">
    <location>
        <begin position="588"/>
        <end position="615"/>
    </location>
</feature>
<dbReference type="InterPro" id="IPR041588">
    <property type="entry name" value="Integrase_H2C2"/>
</dbReference>
<evidence type="ECO:0000256" key="3">
    <source>
        <dbReference type="ARBA" id="ARBA00022750"/>
    </source>
</evidence>
<dbReference type="InterPro" id="IPR056924">
    <property type="entry name" value="SH3_Tf2-1"/>
</dbReference>
<evidence type="ECO:0008006" key="19">
    <source>
        <dbReference type="Google" id="ProtNLM"/>
    </source>
</evidence>
<dbReference type="AlphaFoldDB" id="A0A484LPM8"/>
<evidence type="ECO:0000256" key="6">
    <source>
        <dbReference type="ARBA" id="ARBA00022908"/>
    </source>
</evidence>
<dbReference type="InterPro" id="IPR036397">
    <property type="entry name" value="RNaseH_sf"/>
</dbReference>
<feature type="region of interest" description="Disordered" evidence="13">
    <location>
        <begin position="735"/>
        <end position="757"/>
    </location>
</feature>
<reference evidence="17 18" key="1">
    <citation type="submission" date="2018-04" db="EMBL/GenBank/DDBJ databases">
        <authorList>
            <person name="Vogel A."/>
        </authorList>
    </citation>
    <scope>NUCLEOTIDE SEQUENCE [LARGE SCALE GENOMIC DNA]</scope>
</reference>
<evidence type="ECO:0000256" key="9">
    <source>
        <dbReference type="ARBA" id="ARBA00023125"/>
    </source>
</evidence>
<dbReference type="GO" id="GO:0004190">
    <property type="term" value="F:aspartic-type endopeptidase activity"/>
    <property type="evidence" value="ECO:0007669"/>
    <property type="project" value="UniProtKB-KW"/>
</dbReference>
<dbReference type="EMBL" id="OOIL02001734">
    <property type="protein sequence ID" value="VFQ77888.1"/>
    <property type="molecule type" value="Genomic_DNA"/>
</dbReference>
<evidence type="ECO:0000256" key="1">
    <source>
        <dbReference type="ARBA" id="ARBA00022670"/>
    </source>
</evidence>
<dbReference type="OrthoDB" id="407598at2759"/>
<dbReference type="Pfam" id="PF17921">
    <property type="entry name" value="Integrase_H2C2"/>
    <property type="match status" value="1"/>
</dbReference>
<evidence type="ECO:0000259" key="14">
    <source>
        <dbReference type="Pfam" id="PF17919"/>
    </source>
</evidence>
<evidence type="ECO:0000259" key="15">
    <source>
        <dbReference type="Pfam" id="PF17921"/>
    </source>
</evidence>
<evidence type="ECO:0000256" key="4">
    <source>
        <dbReference type="ARBA" id="ARBA00022801"/>
    </source>
</evidence>
<dbReference type="Gene3D" id="3.30.420.10">
    <property type="entry name" value="Ribonuclease H-like superfamily/Ribonuclease H"/>
    <property type="match status" value="1"/>
</dbReference>
<evidence type="ECO:0000256" key="7">
    <source>
        <dbReference type="ARBA" id="ARBA00022918"/>
    </source>
</evidence>
<sequence>MVTAPVLQLPDFNLTFYVETDASDAGIGAVLLQRGHPLAFFSKKLGPRRRAASTYHKELYAIVESVQKWRQYLLGREFVIRSDQRSLKDLHGQVIQTPEQQFYIRKLMGFKFRIEYKTGASNKVADALSRRDSVPDAGIEDTVQLFLAYAQPMPLLLQDIRRDNDTLEDCQTLHKAVHQANAPPHITLHNGLLYYKHRLYISPESPLRQKLLHEFHSTPLAGHQGVDRTFKRLADVFYWCGMRRDTDGQTEVMNRGLEQYLRAFTFERPKKWATFIPWAELALNCGHHEGLNMSPYQALYGHPPPHLFPTLAVRARDPTIEEMLRERAEVLTDIRHNLTKMQQHMRERANRHRRDLTFQVGNRVLLKLQQYRHHSLARPQSSKLARRYYGPFEVIERIGPVAYRLQLPEGCKIHNVFHVSLLRPFVLGGQPLPKPTLPTNVYRGKEVAIPISAGPSRTVLVDGIPQEQWLIRWSDDGGAAATWEPMENIRKHFPHLDLEDKAAFNPGGVDTVVVRGEDTLDTAHVEDSPTNEAHAVCDDPLRGDEPTDEDREDSRLLGRPRRQARRPKRYDDYVYHQSISHTIQNMSHEDLAADQKKLKKELDLLMKKIGEFKNSVDIPTFEGRNDPEKFLKVLAKVEHVFTLKDIPEDKKAKLVVAKFQKHASTWWASVAAKRRLQGKAKPGDLVWVHVQREHISNKRKAKLQPRDDGPFKVVAKVKNSAYAVALNRSDGVSATFNKRDLSPYDGPFSKDRSHKVE</sequence>
<dbReference type="GO" id="GO:0015074">
    <property type="term" value="P:DNA integration"/>
    <property type="evidence" value="ECO:0007669"/>
    <property type="project" value="UniProtKB-KW"/>
</dbReference>
<feature type="region of interest" description="Disordered" evidence="13">
    <location>
        <begin position="521"/>
        <end position="570"/>
    </location>
</feature>
<feature type="compositionally biased region" description="Basic and acidic residues" evidence="13">
    <location>
        <begin position="535"/>
        <end position="545"/>
    </location>
</feature>
<dbReference type="InterPro" id="IPR043502">
    <property type="entry name" value="DNA/RNA_pol_sf"/>
</dbReference>
<dbReference type="SUPFAM" id="SSF56672">
    <property type="entry name" value="DNA/RNA polymerases"/>
    <property type="match status" value="1"/>
</dbReference>
<keyword evidence="6" id="KW-0229">DNA integration</keyword>
<protein>
    <recommendedName>
        <fullName evidence="19">Integrase zinc-binding domain-containing protein</fullName>
    </recommendedName>
</protein>
<evidence type="ECO:0000256" key="11">
    <source>
        <dbReference type="ARBA" id="ARBA00023268"/>
    </source>
</evidence>
<keyword evidence="5" id="KW-0460">Magnesium</keyword>
<evidence type="ECO:0000256" key="8">
    <source>
        <dbReference type="ARBA" id="ARBA00022932"/>
    </source>
</evidence>
<keyword evidence="9" id="KW-0238">DNA-binding</keyword>
<feature type="domain" description="Tf2-1-like SH3-like" evidence="16">
    <location>
        <begin position="683"/>
        <end position="744"/>
    </location>
</feature>
<keyword evidence="4" id="KW-0378">Hydrolase</keyword>
<dbReference type="InterPro" id="IPR050951">
    <property type="entry name" value="Retrovirus_Pol_polyprotein"/>
</dbReference>
<dbReference type="Proteomes" id="UP000595140">
    <property type="component" value="Unassembled WGS sequence"/>
</dbReference>
<proteinExistence type="predicted"/>
<keyword evidence="12" id="KW-0175">Coiled coil</keyword>
<dbReference type="CDD" id="cd09274">
    <property type="entry name" value="RNase_HI_RT_Ty3"/>
    <property type="match status" value="1"/>
</dbReference>
<feature type="compositionally biased region" description="Basic residues" evidence="13">
    <location>
        <begin position="558"/>
        <end position="568"/>
    </location>
</feature>
<evidence type="ECO:0000256" key="12">
    <source>
        <dbReference type="SAM" id="Coils"/>
    </source>
</evidence>
<dbReference type="Pfam" id="PF17919">
    <property type="entry name" value="RT_RNaseH_2"/>
    <property type="match status" value="1"/>
</dbReference>
<dbReference type="InterPro" id="IPR041577">
    <property type="entry name" value="RT_RNaseH_2"/>
</dbReference>
<keyword evidence="8" id="KW-0808">Transferase</keyword>
<evidence type="ECO:0000256" key="13">
    <source>
        <dbReference type="SAM" id="MobiDB-lite"/>
    </source>
</evidence>
<feature type="domain" description="Tf2-1-like SH3-like" evidence="16">
    <location>
        <begin position="361"/>
        <end position="425"/>
    </location>
</feature>
<evidence type="ECO:0000256" key="2">
    <source>
        <dbReference type="ARBA" id="ARBA00022723"/>
    </source>
</evidence>
<keyword evidence="2" id="KW-0479">Metal-binding</keyword>